<dbReference type="InterPro" id="IPR019734">
    <property type="entry name" value="TPR_rpt"/>
</dbReference>
<evidence type="ECO:0000313" key="6">
    <source>
        <dbReference type="EMBL" id="CAD7085538.1"/>
    </source>
</evidence>
<feature type="compositionally biased region" description="Low complexity" evidence="4">
    <location>
        <begin position="717"/>
        <end position="730"/>
    </location>
</feature>
<dbReference type="Gene3D" id="1.25.40.10">
    <property type="entry name" value="Tetratricopeptide repeat domain"/>
    <property type="match status" value="1"/>
</dbReference>
<evidence type="ECO:0000256" key="1">
    <source>
        <dbReference type="ARBA" id="ARBA00022737"/>
    </source>
</evidence>
<dbReference type="InterPro" id="IPR012340">
    <property type="entry name" value="NA-bd_OB-fold"/>
</dbReference>
<dbReference type="OrthoDB" id="1914839at2759"/>
<feature type="region of interest" description="Disordered" evidence="4">
    <location>
        <begin position="881"/>
        <end position="997"/>
    </location>
</feature>
<feature type="domain" description="S1 motif" evidence="5">
    <location>
        <begin position="124"/>
        <end position="206"/>
    </location>
</feature>
<name>A0A7R8UT23_HERIL</name>
<feature type="repeat" description="TPR" evidence="3">
    <location>
        <begin position="333"/>
        <end position="366"/>
    </location>
</feature>
<dbReference type="InterPro" id="IPR011990">
    <property type="entry name" value="TPR-like_helical_dom_sf"/>
</dbReference>
<feature type="compositionally biased region" description="Basic and acidic residues" evidence="4">
    <location>
        <begin position="1012"/>
        <end position="1031"/>
    </location>
</feature>
<dbReference type="PROSITE" id="PS50126">
    <property type="entry name" value="S1"/>
    <property type="match status" value="1"/>
</dbReference>
<dbReference type="InterPro" id="IPR039190">
    <property type="entry name" value="TTC14"/>
</dbReference>
<dbReference type="PROSITE" id="PS50005">
    <property type="entry name" value="TPR"/>
    <property type="match status" value="3"/>
</dbReference>
<organism evidence="6 7">
    <name type="scientific">Hermetia illucens</name>
    <name type="common">Black soldier fly</name>
    <dbReference type="NCBI Taxonomy" id="343691"/>
    <lineage>
        <taxon>Eukaryota</taxon>
        <taxon>Metazoa</taxon>
        <taxon>Ecdysozoa</taxon>
        <taxon>Arthropoda</taxon>
        <taxon>Hexapoda</taxon>
        <taxon>Insecta</taxon>
        <taxon>Pterygota</taxon>
        <taxon>Neoptera</taxon>
        <taxon>Endopterygota</taxon>
        <taxon>Diptera</taxon>
        <taxon>Brachycera</taxon>
        <taxon>Stratiomyomorpha</taxon>
        <taxon>Stratiomyidae</taxon>
        <taxon>Hermetiinae</taxon>
        <taxon>Hermetia</taxon>
    </lineage>
</organism>
<dbReference type="PANTHER" id="PTHR23184">
    <property type="entry name" value="TETRATRICOPEPTIDE REPEAT PROTEIN 14"/>
    <property type="match status" value="1"/>
</dbReference>
<dbReference type="GO" id="GO:0003676">
    <property type="term" value="F:nucleic acid binding"/>
    <property type="evidence" value="ECO:0007669"/>
    <property type="project" value="InterPro"/>
</dbReference>
<evidence type="ECO:0000256" key="2">
    <source>
        <dbReference type="ARBA" id="ARBA00022803"/>
    </source>
</evidence>
<dbReference type="PROSITE" id="PS50293">
    <property type="entry name" value="TPR_REGION"/>
    <property type="match status" value="1"/>
</dbReference>
<proteinExistence type="predicted"/>
<feature type="compositionally biased region" description="Low complexity" evidence="4">
    <location>
        <begin position="468"/>
        <end position="499"/>
    </location>
</feature>
<gene>
    <name evidence="6" type="ORF">HERILL_LOCUS8374</name>
</gene>
<dbReference type="Pfam" id="PF07719">
    <property type="entry name" value="TPR_2"/>
    <property type="match status" value="1"/>
</dbReference>
<keyword evidence="1" id="KW-0677">Repeat</keyword>
<feature type="region of interest" description="Disordered" evidence="4">
    <location>
        <begin position="572"/>
        <end position="638"/>
    </location>
</feature>
<keyword evidence="7" id="KW-1185">Reference proteome</keyword>
<dbReference type="Proteomes" id="UP000594454">
    <property type="component" value="Chromosome 3"/>
</dbReference>
<feature type="compositionally biased region" description="Basic residues" evidence="4">
    <location>
        <begin position="905"/>
        <end position="920"/>
    </location>
</feature>
<protein>
    <recommendedName>
        <fullName evidence="5">S1 motif domain-containing protein</fullName>
    </recommendedName>
</protein>
<feature type="repeat" description="TPR" evidence="3">
    <location>
        <begin position="374"/>
        <end position="407"/>
    </location>
</feature>
<dbReference type="SUPFAM" id="SSF48452">
    <property type="entry name" value="TPR-like"/>
    <property type="match status" value="1"/>
</dbReference>
<feature type="region of interest" description="Disordered" evidence="4">
    <location>
        <begin position="447"/>
        <end position="541"/>
    </location>
</feature>
<dbReference type="SMART" id="SM00028">
    <property type="entry name" value="TPR"/>
    <property type="match status" value="3"/>
</dbReference>
<dbReference type="InterPro" id="IPR013105">
    <property type="entry name" value="TPR_2"/>
</dbReference>
<feature type="compositionally biased region" description="Pro residues" evidence="4">
    <location>
        <begin position="733"/>
        <end position="753"/>
    </location>
</feature>
<accession>A0A7R8UT23</accession>
<dbReference type="AlphaFoldDB" id="A0A7R8UT23"/>
<dbReference type="Pfam" id="PF13181">
    <property type="entry name" value="TPR_8"/>
    <property type="match status" value="2"/>
</dbReference>
<feature type="compositionally biased region" description="Basic residues" evidence="4">
    <location>
        <begin position="453"/>
        <end position="465"/>
    </location>
</feature>
<dbReference type="PANTHER" id="PTHR23184:SF9">
    <property type="entry name" value="TETRATRICOPEPTIDE REPEAT PROTEIN 14"/>
    <property type="match status" value="1"/>
</dbReference>
<feature type="compositionally biased region" description="Basic and acidic residues" evidence="4">
    <location>
        <begin position="580"/>
        <end position="604"/>
    </location>
</feature>
<feature type="region of interest" description="Disordered" evidence="4">
    <location>
        <begin position="683"/>
        <end position="759"/>
    </location>
</feature>
<sequence>MNSDLIVKSLCFHGQPLQKIWEGERGNHDLPRLGIANPDYSVYMARQKNLTFQDRAKRLKLHQFVARNASILFDSKLIEDMPSAKRREKPNAFPVVMPPYEAFLSKSIDKSKHVAEILEVIQPGDIIYGMVLSRTAYGVVVKVLCTGEPVFRYLADITIKAYVVTQNLVPAYDKKGNPKTYNANDYVCCEVLDVSADADRMVLGMKGALTIDAKAPLGLITAEQMPEYYKMFTANDEATVEDLLGKSKAFQNPNCVDLLFQESGLDPNEIYSNIPALKNRFPQQEYATELRQIQASKWAFRSVADGIEHFKVGRHSEAFQCLNKALSIDPRNVEGLVARGALYANSGSFKKAVDDFETALKLNPYHANARKYMGETLVALGRSYEEESRVDEARKAYMDCLNIIPHHEDAKSSLDFLNSKTGQGKQLIDANELALPAFSGTIIKKEVESKKDRSSKKKNKSRKRKDSSSTSSSNDSSDSESNSSESSTTSDSSSSSTDSESSEDPSFKSKKKNHSRKKSLSPLSKRMALMDEQHPQSCTTRYQFNQPFHLANTSSASGQDDYDSKVRNFLNMTNEDEDYESRVRKLIEEASKHKKDRKNDEKSKKKDKKKQKKMKKENKKEKRRKEKSKNNSDLSQLENMELKEALKILKTLPVPGSGGKSIQDDLEECQKYEQIVDLLQKRREQSITSKEQQSTSKLVGKSGPYSSFERNIERDSSFNSNQQQSQLSASKPQSPPPPPPVKKPTTPPPPPPISIDRPRLPAPIQLAPAKPPVVLDKFGSFRLAAFDDSKDLPNPVRGLDIDVDLDHRADLYRVQGGGRDLLGGHGRPDVRFRDVDLVQDLFIDHDLDPSGGLVLDVVLILDIVHILGLTDVDLVEHQSPIDDRRGGRRRGMSYRGSRGFGRGFRGGRGRGRRGGFRGGRRSPFFRPGRRGSFDDRESHQRDDRSSGDEDSYKRKGRNRDKDKDGIDGKWAHDKYEKSKPIDAAEEEENWDDNPSKVDAIDETVEEIDKKIDQAQKERKEEILQRDKDLLKKPTPNNLPF</sequence>
<evidence type="ECO:0000256" key="4">
    <source>
        <dbReference type="SAM" id="MobiDB-lite"/>
    </source>
</evidence>
<feature type="compositionally biased region" description="Polar residues" evidence="4">
    <location>
        <begin position="686"/>
        <end position="697"/>
    </location>
</feature>
<feature type="repeat" description="TPR" evidence="3">
    <location>
        <begin position="299"/>
        <end position="332"/>
    </location>
</feature>
<evidence type="ECO:0000313" key="7">
    <source>
        <dbReference type="Proteomes" id="UP000594454"/>
    </source>
</evidence>
<evidence type="ECO:0000256" key="3">
    <source>
        <dbReference type="PROSITE-ProRule" id="PRU00339"/>
    </source>
</evidence>
<evidence type="ECO:0000259" key="5">
    <source>
        <dbReference type="PROSITE" id="PS50126"/>
    </source>
</evidence>
<dbReference type="InterPro" id="IPR003029">
    <property type="entry name" value="S1_domain"/>
</dbReference>
<dbReference type="EMBL" id="LR899011">
    <property type="protein sequence ID" value="CAD7085538.1"/>
    <property type="molecule type" value="Genomic_DNA"/>
</dbReference>
<dbReference type="SUPFAM" id="SSF50249">
    <property type="entry name" value="Nucleic acid-binding proteins"/>
    <property type="match status" value="1"/>
</dbReference>
<feature type="compositionally biased region" description="Basic residues" evidence="4">
    <location>
        <begin position="508"/>
        <end position="519"/>
    </location>
</feature>
<feature type="compositionally biased region" description="Basic residues" evidence="4">
    <location>
        <begin position="605"/>
        <end position="627"/>
    </location>
</feature>
<reference evidence="6 7" key="1">
    <citation type="submission" date="2020-11" db="EMBL/GenBank/DDBJ databases">
        <authorList>
            <person name="Wallbank WR R."/>
            <person name="Pardo Diaz C."/>
            <person name="Kozak K."/>
            <person name="Martin S."/>
            <person name="Jiggins C."/>
            <person name="Moest M."/>
            <person name="Warren A I."/>
            <person name="Generalovic N T."/>
            <person name="Byers J.R.P. K."/>
            <person name="Montejo-Kovacevich G."/>
            <person name="Yen C E."/>
        </authorList>
    </citation>
    <scope>NUCLEOTIDE SEQUENCE [LARGE SCALE GENOMIC DNA]</scope>
</reference>
<feature type="compositionally biased region" description="Basic and acidic residues" evidence="4">
    <location>
        <begin position="931"/>
        <end position="982"/>
    </location>
</feature>
<feature type="region of interest" description="Disordered" evidence="4">
    <location>
        <begin position="1012"/>
        <end position="1040"/>
    </location>
</feature>
<dbReference type="InParanoid" id="A0A7R8UT23"/>
<keyword evidence="2 3" id="KW-0802">TPR repeat</keyword>